<feature type="transmembrane region" description="Helical" evidence="1">
    <location>
        <begin position="6"/>
        <end position="23"/>
    </location>
</feature>
<dbReference type="EMBL" id="AWSJ01000366">
    <property type="protein sequence ID" value="ERI05039.1"/>
    <property type="molecule type" value="Genomic_DNA"/>
</dbReference>
<evidence type="ECO:0000313" key="3">
    <source>
        <dbReference type="Proteomes" id="UP000016511"/>
    </source>
</evidence>
<evidence type="ECO:0000256" key="1">
    <source>
        <dbReference type="SAM" id="Phobius"/>
    </source>
</evidence>
<evidence type="ECO:0000313" key="2">
    <source>
        <dbReference type="EMBL" id="ERI05039.1"/>
    </source>
</evidence>
<dbReference type="AlphaFoldDB" id="U1W955"/>
<reference evidence="2 3" key="1">
    <citation type="submission" date="2013-08" db="EMBL/GenBank/DDBJ databases">
        <authorList>
            <person name="Weinstock G."/>
            <person name="Sodergren E."/>
            <person name="Wylie T."/>
            <person name="Fulton L."/>
            <person name="Fulton R."/>
            <person name="Fronick C."/>
            <person name="O'Laughlin M."/>
            <person name="Godfrey J."/>
            <person name="Miner T."/>
            <person name="Herter B."/>
            <person name="Appelbaum E."/>
            <person name="Cordes M."/>
            <person name="Lek S."/>
            <person name="Wollam A."/>
            <person name="Pepin K.H."/>
            <person name="Palsikar V.B."/>
            <person name="Mitreva M."/>
            <person name="Wilson R.K."/>
        </authorList>
    </citation>
    <scope>NUCLEOTIDE SEQUENCE [LARGE SCALE GENOMIC DNA]</scope>
    <source>
        <strain evidence="2 3">ATCC 12856</strain>
    </source>
</reference>
<dbReference type="STRING" id="649747.HMPREF0083_05848"/>
<organism evidence="2 3">
    <name type="scientific">Aneurinibacillus aneurinilyticus ATCC 12856</name>
    <dbReference type="NCBI Taxonomy" id="649747"/>
    <lineage>
        <taxon>Bacteria</taxon>
        <taxon>Bacillati</taxon>
        <taxon>Bacillota</taxon>
        <taxon>Bacilli</taxon>
        <taxon>Bacillales</taxon>
        <taxon>Paenibacillaceae</taxon>
        <taxon>Aneurinibacillus group</taxon>
        <taxon>Aneurinibacillus</taxon>
    </lineage>
</organism>
<keyword evidence="3" id="KW-1185">Reference proteome</keyword>
<dbReference type="HOGENOM" id="CLU_3284049_0_0_9"/>
<comment type="caution">
    <text evidence="2">The sequence shown here is derived from an EMBL/GenBank/DDBJ whole genome shotgun (WGS) entry which is preliminary data.</text>
</comment>
<dbReference type="Proteomes" id="UP000016511">
    <property type="component" value="Unassembled WGS sequence"/>
</dbReference>
<keyword evidence="1" id="KW-1133">Transmembrane helix</keyword>
<keyword evidence="1" id="KW-0812">Transmembrane</keyword>
<gene>
    <name evidence="2" type="ORF">HMPREF0083_05848</name>
</gene>
<keyword evidence="1" id="KW-0472">Membrane</keyword>
<accession>U1W955</accession>
<name>U1W955_ANEAE</name>
<sequence>MGASTLFFFLNLLLPTILFPYRSKMAYNKRRYKSFYIYVI</sequence>
<protein>
    <submittedName>
        <fullName evidence="2">Uncharacterized protein</fullName>
    </submittedName>
</protein>
<proteinExistence type="predicted"/>